<feature type="chain" id="PRO_5037336217" evidence="1">
    <location>
        <begin position="27"/>
        <end position="172"/>
    </location>
</feature>
<comment type="caution">
    <text evidence="2">The sequence shown here is derived from an EMBL/GenBank/DDBJ whole genome shotgun (WGS) entry which is preliminary data.</text>
</comment>
<evidence type="ECO:0000313" key="3">
    <source>
        <dbReference type="Proteomes" id="UP000613255"/>
    </source>
</evidence>
<accession>A0A934HRG6</accession>
<reference evidence="2" key="1">
    <citation type="submission" date="2020-12" db="EMBL/GenBank/DDBJ databases">
        <title>Pontibaca salina gen. nov., sp. nov., isolated from marine sediment.</title>
        <authorList>
            <person name="Bo J."/>
            <person name="Wang S."/>
            <person name="Song X."/>
            <person name="Du Z."/>
        </authorList>
    </citation>
    <scope>NUCLEOTIDE SEQUENCE</scope>
    <source>
        <strain evidence="2">S1109L</strain>
    </source>
</reference>
<dbReference type="Proteomes" id="UP000613255">
    <property type="component" value="Unassembled WGS sequence"/>
</dbReference>
<dbReference type="RefSeq" id="WP_198686421.1">
    <property type="nucleotide sequence ID" value="NZ_JAEIJD010000009.1"/>
</dbReference>
<evidence type="ECO:0000313" key="2">
    <source>
        <dbReference type="EMBL" id="MBI6630392.1"/>
    </source>
</evidence>
<keyword evidence="3" id="KW-1185">Reference proteome</keyword>
<protein>
    <submittedName>
        <fullName evidence="2">Uncharacterized protein</fullName>
    </submittedName>
</protein>
<organism evidence="2 3">
    <name type="scientific">Pontibaca salina</name>
    <dbReference type="NCBI Taxonomy" id="2795731"/>
    <lineage>
        <taxon>Bacteria</taxon>
        <taxon>Pseudomonadati</taxon>
        <taxon>Pseudomonadota</taxon>
        <taxon>Alphaproteobacteria</taxon>
        <taxon>Rhodobacterales</taxon>
        <taxon>Roseobacteraceae</taxon>
        <taxon>Pontibaca</taxon>
    </lineage>
</organism>
<proteinExistence type="predicted"/>
<name>A0A934HRG6_9RHOB</name>
<dbReference type="AlphaFoldDB" id="A0A934HRG6"/>
<gene>
    <name evidence="2" type="ORF">JAO82_10950</name>
</gene>
<dbReference type="EMBL" id="JAEIJD010000009">
    <property type="protein sequence ID" value="MBI6630392.1"/>
    <property type="molecule type" value="Genomic_DNA"/>
</dbReference>
<feature type="signal peptide" evidence="1">
    <location>
        <begin position="1"/>
        <end position="26"/>
    </location>
</feature>
<keyword evidence="1" id="KW-0732">Signal</keyword>
<sequence>MSTQVFLRTSVAAVTFALTAPFMLSAEDAAVKEITVTAEPATADGMNAMMYYPQMEADLQQAIAERVPVSDAAKGYDVHVSLNRVALNGETMLPESQEFNSMQGTVTITSPQTTAAPRSYPVNLRASSAGPAPEGFVTIEPGPNEFYSAMIAAFADIVAQDLPEHMPTDYAR</sequence>
<evidence type="ECO:0000256" key="1">
    <source>
        <dbReference type="SAM" id="SignalP"/>
    </source>
</evidence>